<dbReference type="RefSeq" id="WP_136083209.1">
    <property type="nucleotide sequence ID" value="NZ_CAAHFG010000005.1"/>
</dbReference>
<name>A0A6C2UC26_PONDE</name>
<dbReference type="EMBL" id="CAAHFG010000005">
    <property type="protein sequence ID" value="VGO17728.1"/>
    <property type="molecule type" value="Genomic_DNA"/>
</dbReference>
<reference evidence="2 3" key="1">
    <citation type="submission" date="2019-04" db="EMBL/GenBank/DDBJ databases">
        <authorList>
            <person name="Van Vliet M D."/>
        </authorList>
    </citation>
    <scope>NUCLEOTIDE SEQUENCE [LARGE SCALE GENOMIC DNA]</scope>
    <source>
        <strain evidence="2 3">F1</strain>
    </source>
</reference>
<sequence>MKKILKWMMVGFLVVLSAQAGTVWDESFSALPAWDDDFAPVSMWEDDFSGSLSSNWTVFTQGPAASVTHSNSTMVLDSGDENGGRQAAVNTTTDETGTVSNFNGEALYNFYDHQVSARFDIASITGSNATKRNVFYFSIGDDAGGNYMPMDGVIDDGIGYVIEQVTETPYWRIQYVTSEGGVPGAGGVVANISGVPSAITYTLDGNNVTIQMEGATITAVGSQGNGTVGGSNLTATVADFSANISGYTLAYGAYNRGTVAEKTVVTLDDVSVDVGGGLNENWTVKENGSGASVSQPGTTMVLDTAGTGGGRQAVVSTTTDETGTMSTYNGEKLYNFYKHPVQARFDIDSFTGGTTPGRSVFFCSIGYDSDGNYMPQSTLLDDGISFVIERTAGAPYWRLMRTKMVSGAETSDALGTLNGYPTAITYAMDGTNVTITIEGTTFAYVPPADATSISSTQIQTTVDDISANLTEYVLAYGVHNRGTVSTGTVVAVDAFSVEIGGGLNENWAAYTAGAGAGSTQTGGQLIMDTGVAAGSARAGLFTASDETGAVTTFNGAQLYDFYDHLVKARFEIDSIDGVSPEGNKRNVFYCTIGEDAGDNYLAQNTVLDDGICIALEQLNVTTSNEYWRFTIVASQGSSTIEGGWAADISGVPTAIDLTFNGGQIIVDMEGAVVTVPGDDIGESVTNGTTIVANFTNDLSSAIGTYNLAYAAHNRATVTEKTVVTLNAMTVTVEAKTYSTWAESWGVDIGSETNDYDGDYVDNLGEYGLGGDPTDPADKGQTSVALDGTTLVYAHAQHSSDGNLTYWLETTDDLLNPSWTNIGYSVVGTNVTGETYDFVTNTVPTDADQTFIRLRIQNN</sequence>
<organism evidence="2 3">
    <name type="scientific">Pontiella desulfatans</name>
    <dbReference type="NCBI Taxonomy" id="2750659"/>
    <lineage>
        <taxon>Bacteria</taxon>
        <taxon>Pseudomonadati</taxon>
        <taxon>Kiritimatiellota</taxon>
        <taxon>Kiritimatiellia</taxon>
        <taxon>Kiritimatiellales</taxon>
        <taxon>Pontiellaceae</taxon>
        <taxon>Pontiella</taxon>
    </lineage>
</organism>
<feature type="chain" id="PRO_5025657079" evidence="1">
    <location>
        <begin position="21"/>
        <end position="858"/>
    </location>
</feature>
<evidence type="ECO:0000313" key="2">
    <source>
        <dbReference type="EMBL" id="VGO17728.1"/>
    </source>
</evidence>
<proteinExistence type="predicted"/>
<protein>
    <submittedName>
        <fullName evidence="2">Uncharacterized protein</fullName>
    </submittedName>
</protein>
<keyword evidence="1" id="KW-0732">Signal</keyword>
<evidence type="ECO:0000313" key="3">
    <source>
        <dbReference type="Proteomes" id="UP000366872"/>
    </source>
</evidence>
<feature type="signal peptide" evidence="1">
    <location>
        <begin position="1"/>
        <end position="20"/>
    </location>
</feature>
<evidence type="ECO:0000256" key="1">
    <source>
        <dbReference type="SAM" id="SignalP"/>
    </source>
</evidence>
<gene>
    <name evidence="2" type="ORF">PDESU_06330</name>
</gene>
<accession>A0A6C2UC26</accession>
<dbReference type="AlphaFoldDB" id="A0A6C2UC26"/>
<dbReference type="Proteomes" id="UP000366872">
    <property type="component" value="Unassembled WGS sequence"/>
</dbReference>
<keyword evidence="3" id="KW-1185">Reference proteome</keyword>